<dbReference type="EMBL" id="JBHUCX010000092">
    <property type="protein sequence ID" value="MFD1677512.1"/>
    <property type="molecule type" value="Genomic_DNA"/>
</dbReference>
<organism evidence="2 3">
    <name type="scientific">Alicyclobacillus fodiniaquatilis</name>
    <dbReference type="NCBI Taxonomy" id="1661150"/>
    <lineage>
        <taxon>Bacteria</taxon>
        <taxon>Bacillati</taxon>
        <taxon>Bacillota</taxon>
        <taxon>Bacilli</taxon>
        <taxon>Bacillales</taxon>
        <taxon>Alicyclobacillaceae</taxon>
        <taxon>Alicyclobacillus</taxon>
    </lineage>
</organism>
<evidence type="ECO:0000313" key="2">
    <source>
        <dbReference type="EMBL" id="MFD1677512.1"/>
    </source>
</evidence>
<dbReference type="Pfam" id="PF19276">
    <property type="entry name" value="HD_assoc_2"/>
    <property type="match status" value="1"/>
</dbReference>
<gene>
    <name evidence="2" type="ORF">ACFSB2_22895</name>
</gene>
<dbReference type="PANTHER" id="PTHR11373">
    <property type="entry name" value="DEOXYNUCLEOSIDE TRIPHOSPHATE TRIPHOSPHOHYDROLASE"/>
    <property type="match status" value="1"/>
</dbReference>
<dbReference type="InterPro" id="IPR050135">
    <property type="entry name" value="dGTPase-like"/>
</dbReference>
<dbReference type="InterPro" id="IPR006674">
    <property type="entry name" value="HD_domain"/>
</dbReference>
<dbReference type="Pfam" id="PF01966">
    <property type="entry name" value="HD"/>
    <property type="match status" value="1"/>
</dbReference>
<name>A0ABW4JRN8_9BACL</name>
<dbReference type="InterPro" id="IPR045509">
    <property type="entry name" value="HD_assoc_2"/>
</dbReference>
<protein>
    <submittedName>
        <fullName evidence="2">HD domain-containing protein</fullName>
    </submittedName>
</protein>
<reference evidence="3" key="1">
    <citation type="journal article" date="2019" name="Int. J. Syst. Evol. Microbiol.">
        <title>The Global Catalogue of Microorganisms (GCM) 10K type strain sequencing project: providing services to taxonomists for standard genome sequencing and annotation.</title>
        <authorList>
            <consortium name="The Broad Institute Genomics Platform"/>
            <consortium name="The Broad Institute Genome Sequencing Center for Infectious Disease"/>
            <person name="Wu L."/>
            <person name="Ma J."/>
        </authorList>
    </citation>
    <scope>NUCLEOTIDE SEQUENCE [LARGE SCALE GENOMIC DNA]</scope>
    <source>
        <strain evidence="3">CGMCC 1.12286</strain>
    </source>
</reference>
<dbReference type="Gene3D" id="1.10.3210.10">
    <property type="entry name" value="Hypothetical protein af1432"/>
    <property type="match status" value="1"/>
</dbReference>
<dbReference type="PANTHER" id="PTHR11373:SF4">
    <property type="entry name" value="DEOXYNUCLEOSIDE TRIPHOSPHATE TRIPHOSPHOHYDROLASE SAMHD1"/>
    <property type="match status" value="1"/>
</dbReference>
<sequence>MFEQVLKDPVHDEILFEDPWLWSLVNTPAFQRLRRIRQLGTSYLTFHGAEHTRFAHSLGAYETMRRVLSHLQRECGWPTEKRDLQLALAVALLHDIGHGPFSHTFESILGVHHEDWTHRIILEEPQLRARLDEIDDTFAADLVAILKKDGRFPAIENLISSQLDVDRMDYMLRDAKATGVSYGQFELARLIRSFTLVDERVYVKQLSMHTVEQYLLARYFMYVQVYLHPVTVGSDVLVEKILMRVRDLLKAGMEFQIPPTLYDVLTADIAPINAYLRLDESVLLYAFHLWADAADVVLADLARRFLNRRLFAPVVRPELTQSEAAALRTMAKAMNFLPDYYVTGRICRIPGYEILGQGINMVDKAGNLTDLSQVSKLIRTLVPSQEHRLFLPKEMLEGTDEPLVRRIQSIVYAGL</sequence>
<dbReference type="CDD" id="cd00077">
    <property type="entry name" value="HDc"/>
    <property type="match status" value="1"/>
</dbReference>
<dbReference type="Proteomes" id="UP001597079">
    <property type="component" value="Unassembled WGS sequence"/>
</dbReference>
<keyword evidence="3" id="KW-1185">Reference proteome</keyword>
<evidence type="ECO:0000259" key="1">
    <source>
        <dbReference type="SMART" id="SM00471"/>
    </source>
</evidence>
<evidence type="ECO:0000313" key="3">
    <source>
        <dbReference type="Proteomes" id="UP001597079"/>
    </source>
</evidence>
<feature type="domain" description="HD/PDEase" evidence="1">
    <location>
        <begin position="49"/>
        <end position="180"/>
    </location>
</feature>
<comment type="caution">
    <text evidence="2">The sequence shown here is derived from an EMBL/GenBank/DDBJ whole genome shotgun (WGS) entry which is preliminary data.</text>
</comment>
<accession>A0ABW4JRN8</accession>
<dbReference type="InterPro" id="IPR003607">
    <property type="entry name" value="HD/PDEase_dom"/>
</dbReference>
<proteinExistence type="predicted"/>
<dbReference type="RefSeq" id="WP_377945402.1">
    <property type="nucleotide sequence ID" value="NZ_JBHUCX010000092.1"/>
</dbReference>
<dbReference type="SMART" id="SM00471">
    <property type="entry name" value="HDc"/>
    <property type="match status" value="1"/>
</dbReference>
<dbReference type="SUPFAM" id="SSF109604">
    <property type="entry name" value="HD-domain/PDEase-like"/>
    <property type="match status" value="1"/>
</dbReference>